<dbReference type="RefSeq" id="WP_176643801.1">
    <property type="nucleotide sequence ID" value="NZ_JABXXS010000041.1"/>
</dbReference>
<evidence type="ECO:0000313" key="8">
    <source>
        <dbReference type="EMBL" id="NVN38084.1"/>
    </source>
</evidence>
<evidence type="ECO:0000256" key="2">
    <source>
        <dbReference type="ARBA" id="ARBA00022793"/>
    </source>
</evidence>
<feature type="compositionally biased region" description="Low complexity" evidence="6">
    <location>
        <begin position="480"/>
        <end position="510"/>
    </location>
</feature>
<dbReference type="Gene3D" id="3.20.20.10">
    <property type="entry name" value="Alanine racemase"/>
    <property type="match status" value="2"/>
</dbReference>
<gene>
    <name evidence="8" type="ORF">HUK81_14275</name>
</gene>
<evidence type="ECO:0000313" key="9">
    <source>
        <dbReference type="Proteomes" id="UP000522590"/>
    </source>
</evidence>
<evidence type="ECO:0000259" key="7">
    <source>
        <dbReference type="Pfam" id="PF02784"/>
    </source>
</evidence>
<keyword evidence="3 5" id="KW-0663">Pyridoxal phosphate</keyword>
<keyword evidence="2" id="KW-0210">Decarboxylase</keyword>
<dbReference type="EMBL" id="JABXXS010000041">
    <property type="protein sequence ID" value="NVN38084.1"/>
    <property type="molecule type" value="Genomic_DNA"/>
</dbReference>
<dbReference type="Proteomes" id="UP000522590">
    <property type="component" value="Unassembled WGS sequence"/>
</dbReference>
<dbReference type="PANTHER" id="PTHR43727">
    <property type="entry name" value="DIAMINOPIMELATE DECARBOXYLASE"/>
    <property type="match status" value="1"/>
</dbReference>
<dbReference type="PRINTS" id="PR01179">
    <property type="entry name" value="ODADCRBXLASE"/>
</dbReference>
<dbReference type="PRINTS" id="PR01181">
    <property type="entry name" value="DAPDCRBXLASE"/>
</dbReference>
<feature type="domain" description="Orn/DAP/Arg decarboxylase 2 N-terminal" evidence="7">
    <location>
        <begin position="32"/>
        <end position="252"/>
    </location>
</feature>
<dbReference type="SUPFAM" id="SSF50621">
    <property type="entry name" value="Alanine racemase C-terminal domain-like"/>
    <property type="match status" value="1"/>
</dbReference>
<evidence type="ECO:0000256" key="5">
    <source>
        <dbReference type="PIRSR" id="PIRSR600183-50"/>
    </source>
</evidence>
<dbReference type="PANTHER" id="PTHR43727:SF2">
    <property type="entry name" value="GROUP IV DECARBOXYLASE"/>
    <property type="match status" value="1"/>
</dbReference>
<dbReference type="InterPro" id="IPR009006">
    <property type="entry name" value="Ala_racemase/Decarboxylase_C"/>
</dbReference>
<evidence type="ECO:0000256" key="6">
    <source>
        <dbReference type="SAM" id="MobiDB-lite"/>
    </source>
</evidence>
<name>A0A850P324_9PROT</name>
<sequence>MTLHVAGLDAARLAQAYGTPLYITDARRLVENVRRFHAAFQRHWAGPVRVLPAVKAGTAIALLAHLRTVAEGCDLFSEGEYEAALRAGFAPGAVSLNGNGKLADPGFIERLVRDGARITVDDIGELDAIEAAAARAGVTASLRLRMRPDLGDDWTASDFLTECLPVFIASQAYKAGMPTADLLRAGRRILASAHMELTGLHAHFGRHRATVAYWRAAGRATACEIIRCLDAWGGWVPREIDIGGGFAGPGDSVGRQAPRSFAIEALALQALRLLPRQGRERVTAALLRMARRHVPAAQPPAAPPTFDAYAAAMTGELARGIGNRLDLRRTVLEVEPGRAIFTDAGCHLARVLGVKRQERPLPWTWVITDTSTAFLPDANTEKCRFTVRTDPARPATGTEVVDMTGLTCDADRIVGDVRVPAGMAPGDLVVFENTGAYNEQAATNFNSLPRPASILVDDGGPRLIRRRETVADVLARDVASDGASDGASDAASDGAGDGASDGADAGAARG</sequence>
<feature type="region of interest" description="Disordered" evidence="6">
    <location>
        <begin position="477"/>
        <end position="510"/>
    </location>
</feature>
<dbReference type="GO" id="GO:0009089">
    <property type="term" value="P:lysine biosynthetic process via diaminopimelate"/>
    <property type="evidence" value="ECO:0007669"/>
    <property type="project" value="InterPro"/>
</dbReference>
<dbReference type="Pfam" id="PF02784">
    <property type="entry name" value="Orn_Arg_deC_N"/>
    <property type="match status" value="1"/>
</dbReference>
<dbReference type="Gene3D" id="2.40.37.10">
    <property type="entry name" value="Lyase, Ornithine Decarboxylase, Chain A, domain 1"/>
    <property type="match status" value="2"/>
</dbReference>
<feature type="modified residue" description="N6-(pyridoxal phosphate)lysine" evidence="5">
    <location>
        <position position="55"/>
    </location>
</feature>
<comment type="cofactor">
    <cofactor evidence="1 5">
        <name>pyridoxal 5'-phosphate</name>
        <dbReference type="ChEBI" id="CHEBI:597326"/>
    </cofactor>
</comment>
<dbReference type="AlphaFoldDB" id="A0A850P324"/>
<evidence type="ECO:0000256" key="3">
    <source>
        <dbReference type="ARBA" id="ARBA00022898"/>
    </source>
</evidence>
<dbReference type="InterPro" id="IPR000183">
    <property type="entry name" value="Orn/DAP/Arg_de-COase"/>
</dbReference>
<dbReference type="GO" id="GO:0008836">
    <property type="term" value="F:diaminopimelate decarboxylase activity"/>
    <property type="evidence" value="ECO:0007669"/>
    <property type="project" value="InterPro"/>
</dbReference>
<dbReference type="InterPro" id="IPR002986">
    <property type="entry name" value="DAP_deCOOHase_LysA"/>
</dbReference>
<evidence type="ECO:0000256" key="1">
    <source>
        <dbReference type="ARBA" id="ARBA00001933"/>
    </source>
</evidence>
<dbReference type="InterPro" id="IPR022644">
    <property type="entry name" value="De-COase2_N"/>
</dbReference>
<feature type="active site" description="Proton donor" evidence="5">
    <location>
        <position position="408"/>
    </location>
</feature>
<organism evidence="8 9">
    <name type="scientific">Komagataeibacter swingsii</name>
    <dbReference type="NCBI Taxonomy" id="215220"/>
    <lineage>
        <taxon>Bacteria</taxon>
        <taxon>Pseudomonadati</taxon>
        <taxon>Pseudomonadota</taxon>
        <taxon>Alphaproteobacteria</taxon>
        <taxon>Acetobacterales</taxon>
        <taxon>Acetobacteraceae</taxon>
        <taxon>Komagataeibacter</taxon>
    </lineage>
</organism>
<protein>
    <submittedName>
        <fullName evidence="8">Alanine racemase</fullName>
    </submittedName>
</protein>
<comment type="caution">
    <text evidence="8">The sequence shown here is derived from an EMBL/GenBank/DDBJ whole genome shotgun (WGS) entry which is preliminary data.</text>
</comment>
<reference evidence="8 9" key="1">
    <citation type="submission" date="2020-06" db="EMBL/GenBank/DDBJ databases">
        <title>Description of novel acetic acid bacteria.</title>
        <authorList>
            <person name="Sombolestani A."/>
        </authorList>
    </citation>
    <scope>NUCLEOTIDE SEQUENCE [LARGE SCALE GENOMIC DNA]</scope>
    <source>
        <strain evidence="8 9">LMG 25</strain>
    </source>
</reference>
<accession>A0A850P324</accession>
<proteinExistence type="predicted"/>
<keyword evidence="4" id="KW-0456">Lyase</keyword>
<dbReference type="InterPro" id="IPR029066">
    <property type="entry name" value="PLP-binding_barrel"/>
</dbReference>
<evidence type="ECO:0000256" key="4">
    <source>
        <dbReference type="ARBA" id="ARBA00023239"/>
    </source>
</evidence>
<dbReference type="SUPFAM" id="SSF51419">
    <property type="entry name" value="PLP-binding barrel"/>
    <property type="match status" value="1"/>
</dbReference>